<proteinExistence type="inferred from homology"/>
<evidence type="ECO:0000256" key="3">
    <source>
        <dbReference type="ARBA" id="ARBA00022737"/>
    </source>
</evidence>
<reference evidence="5 6" key="1">
    <citation type="submission" date="2019-03" db="EMBL/GenBank/DDBJ databases">
        <authorList>
            <person name="Kim H."/>
            <person name="Yu S.-M."/>
        </authorList>
    </citation>
    <scope>NUCLEOTIDE SEQUENCE [LARGE SCALE GENOMIC DNA]</scope>
    <source>
        <strain evidence="5 6">NBC122</strain>
    </source>
</reference>
<dbReference type="InterPro" id="IPR001451">
    <property type="entry name" value="Hexapep"/>
</dbReference>
<dbReference type="Gene3D" id="2.160.10.10">
    <property type="entry name" value="Hexapeptide repeat proteins"/>
    <property type="match status" value="1"/>
</dbReference>
<dbReference type="PANTHER" id="PTHR42811">
    <property type="entry name" value="SERINE ACETYLTRANSFERASE"/>
    <property type="match status" value="1"/>
</dbReference>
<dbReference type="EC" id="2.3.1.30" evidence="5"/>
<keyword evidence="2 5" id="KW-0808">Transferase</keyword>
<dbReference type="Pfam" id="PF00132">
    <property type="entry name" value="Hexapep"/>
    <property type="match status" value="1"/>
</dbReference>
<dbReference type="EMBL" id="CP037954">
    <property type="protein sequence ID" value="QBO57489.1"/>
    <property type="molecule type" value="Genomic_DNA"/>
</dbReference>
<name>A0A4P6ZDK2_9FLAO</name>
<sequence>MQSSELWMNYKSFIFVLMSEKTTLQKDFYRESGKWLSTFQIWMKCFSPNLHFIYLLRTTQKYPKNTFLGKIWRLILRHYQIKYGFQIYPETQIGEGLYLGHWGTLVINPKVKIGKNCNIAQGVTIAQANRGKNEGVPEIGNEVWIGPNAVIVGNIKIGNNVLIAPNAYVNFDVPTNSVVIGNPATFSMKENATSNYINNKIS</sequence>
<evidence type="ECO:0000313" key="5">
    <source>
        <dbReference type="EMBL" id="QBO57489.1"/>
    </source>
</evidence>
<comment type="similarity">
    <text evidence="1">Belongs to the transferase hexapeptide repeat family.</text>
</comment>
<dbReference type="KEGG" id="csal:NBC122_00653"/>
<dbReference type="InterPro" id="IPR045304">
    <property type="entry name" value="LbH_SAT"/>
</dbReference>
<organism evidence="5 6">
    <name type="scientific">Chryseobacterium salivictor</name>
    <dbReference type="NCBI Taxonomy" id="2547600"/>
    <lineage>
        <taxon>Bacteria</taxon>
        <taxon>Pseudomonadati</taxon>
        <taxon>Bacteroidota</taxon>
        <taxon>Flavobacteriia</taxon>
        <taxon>Flavobacteriales</taxon>
        <taxon>Weeksellaceae</taxon>
        <taxon>Chryseobacterium group</taxon>
        <taxon>Chryseobacterium</taxon>
    </lineage>
</organism>
<evidence type="ECO:0000256" key="4">
    <source>
        <dbReference type="ARBA" id="ARBA00023315"/>
    </source>
</evidence>
<evidence type="ECO:0000256" key="1">
    <source>
        <dbReference type="ARBA" id="ARBA00007274"/>
    </source>
</evidence>
<accession>A0A4P6ZDK2</accession>
<dbReference type="AlphaFoldDB" id="A0A4P6ZDK2"/>
<dbReference type="CDD" id="cd03354">
    <property type="entry name" value="LbH_SAT"/>
    <property type="match status" value="1"/>
</dbReference>
<dbReference type="SUPFAM" id="SSF51161">
    <property type="entry name" value="Trimeric LpxA-like enzymes"/>
    <property type="match status" value="1"/>
</dbReference>
<dbReference type="Proteomes" id="UP000294419">
    <property type="component" value="Chromosome"/>
</dbReference>
<protein>
    <submittedName>
        <fullName evidence="5">Serine acetyltransferase</fullName>
        <ecNumber evidence="5">2.3.1.30</ecNumber>
    </submittedName>
</protein>
<gene>
    <name evidence="5" type="primary">cysE_1</name>
    <name evidence="5" type="ORF">NBC122_00653</name>
</gene>
<evidence type="ECO:0000256" key="2">
    <source>
        <dbReference type="ARBA" id="ARBA00022679"/>
    </source>
</evidence>
<dbReference type="InterPro" id="IPR011004">
    <property type="entry name" value="Trimer_LpxA-like_sf"/>
</dbReference>
<dbReference type="GO" id="GO:0009001">
    <property type="term" value="F:serine O-acetyltransferase activity"/>
    <property type="evidence" value="ECO:0007669"/>
    <property type="project" value="UniProtKB-EC"/>
</dbReference>
<dbReference type="PROSITE" id="PS00101">
    <property type="entry name" value="HEXAPEP_TRANSFERASES"/>
    <property type="match status" value="1"/>
</dbReference>
<keyword evidence="3" id="KW-0677">Repeat</keyword>
<dbReference type="InterPro" id="IPR018357">
    <property type="entry name" value="Hexapep_transf_CS"/>
</dbReference>
<keyword evidence="6" id="KW-1185">Reference proteome</keyword>
<keyword evidence="4 5" id="KW-0012">Acyltransferase</keyword>
<evidence type="ECO:0000313" key="6">
    <source>
        <dbReference type="Proteomes" id="UP000294419"/>
    </source>
</evidence>